<dbReference type="Proteomes" id="UP000272942">
    <property type="component" value="Unassembled WGS sequence"/>
</dbReference>
<feature type="domain" description="FCP1 homology" evidence="1">
    <location>
        <begin position="55"/>
        <end position="94"/>
    </location>
</feature>
<dbReference type="AlphaFoldDB" id="A0A183AKC3"/>
<evidence type="ECO:0000313" key="2">
    <source>
        <dbReference type="EMBL" id="VDP81022.1"/>
    </source>
</evidence>
<evidence type="ECO:0000313" key="4">
    <source>
        <dbReference type="WBParaSite" id="ECPE_0000742401-mRNA-1"/>
    </source>
</evidence>
<dbReference type="WBParaSite" id="ECPE_0000742401-mRNA-1">
    <property type="protein sequence ID" value="ECPE_0000742401-mRNA-1"/>
    <property type="gene ID" value="ECPE_0000742401"/>
</dbReference>
<accession>A0A183AKC3</accession>
<keyword evidence="3" id="KW-1185">Reference proteome</keyword>
<gene>
    <name evidence="2" type="ORF">ECPE_LOCUS7408</name>
</gene>
<dbReference type="SUPFAM" id="SSF56784">
    <property type="entry name" value="HAD-like"/>
    <property type="match status" value="1"/>
</dbReference>
<sequence>MIKLHLCFNVRCVKNHLTKGWNGVSGGGRRFDLVWLRTVISLVPSHIAGFQQFFFFLSTDNAIPIRSWFSDAHDTALLCLLPILDALRFVSDVRSVLSRNLHRPHSMLST</sequence>
<dbReference type="OrthoDB" id="277011at2759"/>
<dbReference type="InterPro" id="IPR036412">
    <property type="entry name" value="HAD-like_sf"/>
</dbReference>
<evidence type="ECO:0000313" key="3">
    <source>
        <dbReference type="Proteomes" id="UP000272942"/>
    </source>
</evidence>
<dbReference type="EMBL" id="UZAN01044558">
    <property type="protein sequence ID" value="VDP81022.1"/>
    <property type="molecule type" value="Genomic_DNA"/>
</dbReference>
<proteinExistence type="predicted"/>
<dbReference type="InterPro" id="IPR023214">
    <property type="entry name" value="HAD_sf"/>
</dbReference>
<dbReference type="InterPro" id="IPR004274">
    <property type="entry name" value="FCP1_dom"/>
</dbReference>
<dbReference type="Pfam" id="PF03031">
    <property type="entry name" value="NIF"/>
    <property type="match status" value="1"/>
</dbReference>
<reference evidence="2 3" key="2">
    <citation type="submission" date="2018-11" db="EMBL/GenBank/DDBJ databases">
        <authorList>
            <consortium name="Pathogen Informatics"/>
        </authorList>
    </citation>
    <scope>NUCLEOTIDE SEQUENCE [LARGE SCALE GENOMIC DNA]</scope>
    <source>
        <strain evidence="2 3">Egypt</strain>
    </source>
</reference>
<reference evidence="4" key="1">
    <citation type="submission" date="2016-06" db="UniProtKB">
        <authorList>
            <consortium name="WormBaseParasite"/>
        </authorList>
    </citation>
    <scope>IDENTIFICATION</scope>
</reference>
<dbReference type="Gene3D" id="3.40.50.1000">
    <property type="entry name" value="HAD superfamily/HAD-like"/>
    <property type="match status" value="1"/>
</dbReference>
<organism evidence="4">
    <name type="scientific">Echinostoma caproni</name>
    <dbReference type="NCBI Taxonomy" id="27848"/>
    <lineage>
        <taxon>Eukaryota</taxon>
        <taxon>Metazoa</taxon>
        <taxon>Spiralia</taxon>
        <taxon>Lophotrochozoa</taxon>
        <taxon>Platyhelminthes</taxon>
        <taxon>Trematoda</taxon>
        <taxon>Digenea</taxon>
        <taxon>Plagiorchiida</taxon>
        <taxon>Echinostomata</taxon>
        <taxon>Echinostomatoidea</taxon>
        <taxon>Echinostomatidae</taxon>
        <taxon>Echinostoma</taxon>
    </lineage>
</organism>
<name>A0A183AKC3_9TREM</name>
<protein>
    <submittedName>
        <fullName evidence="4">FCP1 homology domain-containing protein</fullName>
    </submittedName>
</protein>
<evidence type="ECO:0000259" key="1">
    <source>
        <dbReference type="Pfam" id="PF03031"/>
    </source>
</evidence>